<organism evidence="2 3">
    <name type="scientific">Roseburia intestinalis</name>
    <dbReference type="NCBI Taxonomy" id="166486"/>
    <lineage>
        <taxon>Bacteria</taxon>
        <taxon>Bacillati</taxon>
        <taxon>Bacillota</taxon>
        <taxon>Clostridia</taxon>
        <taxon>Lachnospirales</taxon>
        <taxon>Lachnospiraceae</taxon>
        <taxon>Roseburia</taxon>
    </lineage>
</organism>
<evidence type="ECO:0000259" key="1">
    <source>
        <dbReference type="Pfam" id="PF06114"/>
    </source>
</evidence>
<reference evidence="2 3" key="1">
    <citation type="submission" date="2018-08" db="EMBL/GenBank/DDBJ databases">
        <title>A genome reference for cultivated species of the human gut microbiota.</title>
        <authorList>
            <person name="Zou Y."/>
            <person name="Xue W."/>
            <person name="Luo G."/>
        </authorList>
    </citation>
    <scope>NUCLEOTIDE SEQUENCE [LARGE SCALE GENOMIC DNA]</scope>
    <source>
        <strain evidence="2 3">AM43-11</strain>
    </source>
</reference>
<evidence type="ECO:0000313" key="3">
    <source>
        <dbReference type="Proteomes" id="UP000284465"/>
    </source>
</evidence>
<dbReference type="AlphaFoldDB" id="A0A3R6G8E7"/>
<gene>
    <name evidence="2" type="ORF">DW927_16515</name>
</gene>
<name>A0A3R6G8E7_9FIRM</name>
<evidence type="ECO:0000313" key="2">
    <source>
        <dbReference type="EMBL" id="RHA64832.1"/>
    </source>
</evidence>
<protein>
    <submittedName>
        <fullName evidence="2">ImmA/IrrE family metallo-endopeptidase</fullName>
    </submittedName>
</protein>
<dbReference type="PANTHER" id="PTHR43236:SF2">
    <property type="entry name" value="BLL0069 PROTEIN"/>
    <property type="match status" value="1"/>
</dbReference>
<dbReference type="Pfam" id="PF06114">
    <property type="entry name" value="Peptidase_M78"/>
    <property type="match status" value="1"/>
</dbReference>
<accession>A0A3R6G8E7</accession>
<comment type="caution">
    <text evidence="2">The sequence shown here is derived from an EMBL/GenBank/DDBJ whole genome shotgun (WGS) entry which is preliminary data.</text>
</comment>
<dbReference type="Proteomes" id="UP000284465">
    <property type="component" value="Unassembled WGS sequence"/>
</dbReference>
<dbReference type="InterPro" id="IPR010359">
    <property type="entry name" value="IrrE_HExxH"/>
</dbReference>
<dbReference type="EMBL" id="QSFP01000026">
    <property type="protein sequence ID" value="RHA64832.1"/>
    <property type="molecule type" value="Genomic_DNA"/>
</dbReference>
<proteinExistence type="predicted"/>
<dbReference type="PANTHER" id="PTHR43236">
    <property type="entry name" value="ANTITOXIN HIGA1"/>
    <property type="match status" value="1"/>
</dbReference>
<dbReference type="Gene3D" id="1.10.10.2910">
    <property type="match status" value="1"/>
</dbReference>
<feature type="domain" description="IrrE N-terminal-like" evidence="1">
    <location>
        <begin position="115"/>
        <end position="226"/>
    </location>
</feature>
<dbReference type="InterPro" id="IPR052345">
    <property type="entry name" value="Rad_response_metalloprotease"/>
</dbReference>
<sequence length="256" mass="30330">MTFLRALWDILHVAWFANPIYCYNRFVVFKILNSTNFSLVYRYIYDERVRKIGTVIYLHNVIRDKIMSKKSTPEYVKEIRRNQYSMDGNIEKIFLECEITSYPINVFQIARKLEFDIIYGKFKQDNVYGVMWDGDEPLNVGGKQMYRAILLNKQDSLERQAFTVAHEIGHFMLHCKDNTNFYERYHGGAEQTDSQKLIEDQADFFAANLLLPKKLMKAYISQHSNLSRSDLISKTCKDFLVEKDTVVRRFEELGYE</sequence>